<dbReference type="Pfam" id="PF04321">
    <property type="entry name" value="RmlD_sub_bind"/>
    <property type="match status" value="1"/>
</dbReference>
<name>A0ABV8T4Q0_9GAMM</name>
<accession>A0ABV8T4Q0</accession>
<comment type="pathway">
    <text evidence="1 6">Carbohydrate biosynthesis; dTDP-L-rhamnose biosynthesis.</text>
</comment>
<comment type="similarity">
    <text evidence="2 6">Belongs to the dTDP-4-dehydrorhamnose reductase family.</text>
</comment>
<evidence type="ECO:0000256" key="3">
    <source>
        <dbReference type="ARBA" id="ARBA00012929"/>
    </source>
</evidence>
<proteinExistence type="inferred from homology"/>
<dbReference type="InterPro" id="IPR029903">
    <property type="entry name" value="RmlD-like-bd"/>
</dbReference>
<dbReference type="PANTHER" id="PTHR10491:SF4">
    <property type="entry name" value="METHIONINE ADENOSYLTRANSFERASE 2 SUBUNIT BETA"/>
    <property type="match status" value="1"/>
</dbReference>
<keyword evidence="6" id="KW-0521">NADP</keyword>
<evidence type="ECO:0000256" key="1">
    <source>
        <dbReference type="ARBA" id="ARBA00004781"/>
    </source>
</evidence>
<dbReference type="Gene3D" id="3.40.50.720">
    <property type="entry name" value="NAD(P)-binding Rossmann-like Domain"/>
    <property type="match status" value="1"/>
</dbReference>
<evidence type="ECO:0000256" key="5">
    <source>
        <dbReference type="ARBA" id="ARBA00048200"/>
    </source>
</evidence>
<evidence type="ECO:0000256" key="2">
    <source>
        <dbReference type="ARBA" id="ARBA00010944"/>
    </source>
</evidence>
<dbReference type="EMBL" id="JBHSDU010000015">
    <property type="protein sequence ID" value="MFC4313404.1"/>
    <property type="molecule type" value="Genomic_DNA"/>
</dbReference>
<keyword evidence="6" id="KW-0560">Oxidoreductase</keyword>
<comment type="caution">
    <text evidence="8">The sequence shown here is derived from an EMBL/GenBank/DDBJ whole genome shotgun (WGS) entry which is preliminary data.</text>
</comment>
<comment type="catalytic activity">
    <reaction evidence="5 6">
        <text>dTDP-beta-L-rhamnose + NADP(+) = dTDP-4-dehydro-beta-L-rhamnose + NADPH + H(+)</text>
        <dbReference type="Rhea" id="RHEA:21796"/>
        <dbReference type="ChEBI" id="CHEBI:15378"/>
        <dbReference type="ChEBI" id="CHEBI:57510"/>
        <dbReference type="ChEBI" id="CHEBI:57783"/>
        <dbReference type="ChEBI" id="CHEBI:58349"/>
        <dbReference type="ChEBI" id="CHEBI:62830"/>
        <dbReference type="EC" id="1.1.1.133"/>
    </reaction>
</comment>
<dbReference type="CDD" id="cd05254">
    <property type="entry name" value="dTDP_HR_like_SDR_e"/>
    <property type="match status" value="1"/>
</dbReference>
<protein>
    <recommendedName>
        <fullName evidence="4 6">dTDP-4-dehydrorhamnose reductase</fullName>
        <ecNumber evidence="3 6">1.1.1.133</ecNumber>
    </recommendedName>
</protein>
<dbReference type="SUPFAM" id="SSF51735">
    <property type="entry name" value="NAD(P)-binding Rossmann-fold domains"/>
    <property type="match status" value="1"/>
</dbReference>
<evidence type="ECO:0000313" key="9">
    <source>
        <dbReference type="Proteomes" id="UP001595904"/>
    </source>
</evidence>
<evidence type="ECO:0000313" key="8">
    <source>
        <dbReference type="EMBL" id="MFC4313404.1"/>
    </source>
</evidence>
<dbReference type="Proteomes" id="UP001595904">
    <property type="component" value="Unassembled WGS sequence"/>
</dbReference>
<evidence type="ECO:0000256" key="6">
    <source>
        <dbReference type="RuleBase" id="RU364082"/>
    </source>
</evidence>
<dbReference type="PANTHER" id="PTHR10491">
    <property type="entry name" value="DTDP-4-DEHYDRORHAMNOSE REDUCTASE"/>
    <property type="match status" value="1"/>
</dbReference>
<keyword evidence="9" id="KW-1185">Reference proteome</keyword>
<feature type="domain" description="RmlD-like substrate binding" evidence="7">
    <location>
        <begin position="4"/>
        <end position="289"/>
    </location>
</feature>
<dbReference type="EC" id="1.1.1.133" evidence="3 6"/>
<evidence type="ECO:0000256" key="4">
    <source>
        <dbReference type="ARBA" id="ARBA00017099"/>
    </source>
</evidence>
<gene>
    <name evidence="8" type="ORF">ACFPN2_30285</name>
</gene>
<comment type="function">
    <text evidence="6">Catalyzes the reduction of dTDP-6-deoxy-L-lyxo-4-hexulose to yield dTDP-L-rhamnose.</text>
</comment>
<dbReference type="RefSeq" id="WP_380603690.1">
    <property type="nucleotide sequence ID" value="NZ_JBHSDU010000015.1"/>
</dbReference>
<dbReference type="InterPro" id="IPR036291">
    <property type="entry name" value="NAD(P)-bd_dom_sf"/>
</dbReference>
<dbReference type="InterPro" id="IPR005913">
    <property type="entry name" value="dTDP_dehydrorham_reduct"/>
</dbReference>
<sequence length="304" mass="34138">MRRKILITGGAGLLALNWAQSVRDRHDVVLGTHRRQVNLAGVESRQLDLTSEDAVLRAIDDVQPQWLAHTAGLTSVEACEKDPELARQSNVVMPMNIAKACARRGVKLIHISTDHLFSLAAPLLDESHPVSPMNTYGKTKAEAEVRVLEADPQALVVRTNFYAWGPSYRQSFSDAILTALQERRPYTLFQDVFYNPILCEPLALTIHDLVERQANGIFHVVADERLSKHDFGLRLAQHFELDAAPLRAGRLAEQTSLVRRPLEMSLSNQKARQLLGRPLGSVDEQIERLKKQRELKLAREVQAL</sequence>
<comment type="cofactor">
    <cofactor evidence="6">
        <name>Mg(2+)</name>
        <dbReference type="ChEBI" id="CHEBI:18420"/>
    </cofactor>
    <text evidence="6">Binds 1 Mg(2+) ion per monomer.</text>
</comment>
<organism evidence="8 9">
    <name type="scientific">Steroidobacter flavus</name>
    <dbReference type="NCBI Taxonomy" id="1842136"/>
    <lineage>
        <taxon>Bacteria</taxon>
        <taxon>Pseudomonadati</taxon>
        <taxon>Pseudomonadota</taxon>
        <taxon>Gammaproteobacteria</taxon>
        <taxon>Steroidobacterales</taxon>
        <taxon>Steroidobacteraceae</taxon>
        <taxon>Steroidobacter</taxon>
    </lineage>
</organism>
<evidence type="ECO:0000259" key="7">
    <source>
        <dbReference type="Pfam" id="PF04321"/>
    </source>
</evidence>
<reference evidence="9" key="1">
    <citation type="journal article" date="2019" name="Int. J. Syst. Evol. Microbiol.">
        <title>The Global Catalogue of Microorganisms (GCM) 10K type strain sequencing project: providing services to taxonomists for standard genome sequencing and annotation.</title>
        <authorList>
            <consortium name="The Broad Institute Genomics Platform"/>
            <consortium name="The Broad Institute Genome Sequencing Center for Infectious Disease"/>
            <person name="Wu L."/>
            <person name="Ma J."/>
        </authorList>
    </citation>
    <scope>NUCLEOTIDE SEQUENCE [LARGE SCALE GENOMIC DNA]</scope>
    <source>
        <strain evidence="9">CGMCC 1.10759</strain>
    </source>
</reference>